<dbReference type="InterPro" id="IPR029058">
    <property type="entry name" value="AB_hydrolase_fold"/>
</dbReference>
<dbReference type="InterPro" id="IPR050583">
    <property type="entry name" value="Mycobacterial_A85_antigen"/>
</dbReference>
<reference evidence="2" key="1">
    <citation type="submission" date="2016-10" db="EMBL/GenBank/DDBJ databases">
        <authorList>
            <person name="Varghese N."/>
            <person name="Submissions S."/>
        </authorList>
    </citation>
    <scope>NUCLEOTIDE SEQUENCE [LARGE SCALE GENOMIC DNA]</scope>
    <source>
        <strain evidence="2">CGMCC 4.2126</strain>
    </source>
</reference>
<dbReference type="InterPro" id="IPR013783">
    <property type="entry name" value="Ig-like_fold"/>
</dbReference>
<name>A0A1I4FM43_9ACTN</name>
<dbReference type="SUPFAM" id="SSF81296">
    <property type="entry name" value="E set domains"/>
    <property type="match status" value="1"/>
</dbReference>
<dbReference type="EMBL" id="FOQY01000066">
    <property type="protein sequence ID" value="SFL18543.1"/>
    <property type="molecule type" value="Genomic_DNA"/>
</dbReference>
<sequence>MEDGPRIRALLESDDPLAAEAALWADLRSVGTPLIEPHPDDPDTCLVTFLWYADRPVERVVVNEAVSSLPPEARALSLAPGTSTWFATWPVKSDVRTTYHFEVFAGSGSERIGDEHARVREPHDYSVLGSPESVLVCPGAEPLSWADRRPDIPRGTVTGAVLGDGREVWVYTPPGYDHLADPLGVLVVLDGHARHSAVTVLDNLHADGRIEPTAAILVGQLDRNAELTCDAGFSRFLAWELLPWAREAYRLTAAPARTVITGCSLGGLCAAYTGLRHPEAFGNVLMLSGSVWWDPDTLREYFQLAGSGPRAIGARSRTPAIIGEYMRAERAAIRIFQEVGAFETGPPPATPHQIHASRHFRDVLTLKGYDYVYREFAGGHDETWWRSHLGDGLIWLTDPRGADRG</sequence>
<dbReference type="GO" id="GO:0005975">
    <property type="term" value="P:carbohydrate metabolic process"/>
    <property type="evidence" value="ECO:0007669"/>
    <property type="project" value="UniProtKB-ARBA"/>
</dbReference>
<keyword evidence="2" id="KW-1185">Reference proteome</keyword>
<proteinExistence type="predicted"/>
<dbReference type="SUPFAM" id="SSF53474">
    <property type="entry name" value="alpha/beta-Hydrolases"/>
    <property type="match status" value="1"/>
</dbReference>
<dbReference type="AlphaFoldDB" id="A0A1I4FM43"/>
<dbReference type="InterPro" id="IPR000801">
    <property type="entry name" value="Esterase-like"/>
</dbReference>
<dbReference type="Gene3D" id="2.60.40.10">
    <property type="entry name" value="Immunoglobulins"/>
    <property type="match status" value="1"/>
</dbReference>
<dbReference type="InterPro" id="IPR014756">
    <property type="entry name" value="Ig_E-set"/>
</dbReference>
<protein>
    <submittedName>
        <fullName evidence="1">Enterochelin esterase</fullName>
    </submittedName>
</protein>
<dbReference type="PANTHER" id="PTHR48098:SF3">
    <property type="entry name" value="IRON(III) ENTEROBACTIN ESTERASE"/>
    <property type="match status" value="1"/>
</dbReference>
<dbReference type="PANTHER" id="PTHR48098">
    <property type="entry name" value="ENTEROCHELIN ESTERASE-RELATED"/>
    <property type="match status" value="1"/>
</dbReference>
<organism evidence="1 2">
    <name type="scientific">Streptosporangium canum</name>
    <dbReference type="NCBI Taxonomy" id="324952"/>
    <lineage>
        <taxon>Bacteria</taxon>
        <taxon>Bacillati</taxon>
        <taxon>Actinomycetota</taxon>
        <taxon>Actinomycetes</taxon>
        <taxon>Streptosporangiales</taxon>
        <taxon>Streptosporangiaceae</taxon>
        <taxon>Streptosporangium</taxon>
    </lineage>
</organism>
<evidence type="ECO:0000313" key="2">
    <source>
        <dbReference type="Proteomes" id="UP000199111"/>
    </source>
</evidence>
<gene>
    <name evidence="1" type="ORF">SAMN05216275_16611</name>
</gene>
<accession>A0A1I4FM43</accession>
<dbReference type="Pfam" id="PF00756">
    <property type="entry name" value="Esterase"/>
    <property type="match status" value="1"/>
</dbReference>
<evidence type="ECO:0000313" key="1">
    <source>
        <dbReference type="EMBL" id="SFL18543.1"/>
    </source>
</evidence>
<dbReference type="Gene3D" id="3.40.50.1820">
    <property type="entry name" value="alpha/beta hydrolase"/>
    <property type="match status" value="1"/>
</dbReference>
<dbReference type="RefSeq" id="WP_177245546.1">
    <property type="nucleotide sequence ID" value="NZ_FOQY01000066.1"/>
</dbReference>
<dbReference type="Proteomes" id="UP000199111">
    <property type="component" value="Unassembled WGS sequence"/>
</dbReference>
<dbReference type="GeneID" id="96303799"/>